<evidence type="ECO:0000256" key="1">
    <source>
        <dbReference type="SAM" id="MobiDB-lite"/>
    </source>
</evidence>
<reference evidence="2 3" key="1">
    <citation type="submission" date="2024-09" db="EMBL/GenBank/DDBJ databases">
        <title>Rethinking Asexuality: The Enigmatic Case of Functional Sexual Genes in Lepraria (Stereocaulaceae).</title>
        <authorList>
            <person name="Doellman M."/>
            <person name="Sun Y."/>
            <person name="Barcenas-Pena A."/>
            <person name="Lumbsch H.T."/>
            <person name="Grewe F."/>
        </authorList>
    </citation>
    <scope>NUCLEOTIDE SEQUENCE [LARGE SCALE GENOMIC DNA]</scope>
    <source>
        <strain evidence="2 3">Grewe 0041</strain>
    </source>
</reference>
<gene>
    <name evidence="2" type="ORF">ABVK25_010993</name>
</gene>
<evidence type="ECO:0000313" key="3">
    <source>
        <dbReference type="Proteomes" id="UP001590951"/>
    </source>
</evidence>
<name>A0ABR4AVA4_9LECA</name>
<evidence type="ECO:0000313" key="2">
    <source>
        <dbReference type="EMBL" id="KAL2048741.1"/>
    </source>
</evidence>
<dbReference type="EMBL" id="JBHFEH010000081">
    <property type="protein sequence ID" value="KAL2048741.1"/>
    <property type="molecule type" value="Genomic_DNA"/>
</dbReference>
<comment type="caution">
    <text evidence="2">The sequence shown here is derived from an EMBL/GenBank/DDBJ whole genome shotgun (WGS) entry which is preliminary data.</text>
</comment>
<accession>A0ABR4AVA4</accession>
<protein>
    <recommendedName>
        <fullName evidence="4">C2H2-type domain-containing protein</fullName>
    </recommendedName>
</protein>
<keyword evidence="3" id="KW-1185">Reference proteome</keyword>
<dbReference type="Proteomes" id="UP001590951">
    <property type="component" value="Unassembled WGS sequence"/>
</dbReference>
<evidence type="ECO:0008006" key="4">
    <source>
        <dbReference type="Google" id="ProtNLM"/>
    </source>
</evidence>
<feature type="region of interest" description="Disordered" evidence="1">
    <location>
        <begin position="112"/>
        <end position="131"/>
    </location>
</feature>
<organism evidence="2 3">
    <name type="scientific">Lepraria finkii</name>
    <dbReference type="NCBI Taxonomy" id="1340010"/>
    <lineage>
        <taxon>Eukaryota</taxon>
        <taxon>Fungi</taxon>
        <taxon>Dikarya</taxon>
        <taxon>Ascomycota</taxon>
        <taxon>Pezizomycotina</taxon>
        <taxon>Lecanoromycetes</taxon>
        <taxon>OSLEUM clade</taxon>
        <taxon>Lecanoromycetidae</taxon>
        <taxon>Lecanorales</taxon>
        <taxon>Lecanorineae</taxon>
        <taxon>Stereocaulaceae</taxon>
        <taxon>Lepraria</taxon>
    </lineage>
</organism>
<sequence length="159" mass="18202">MIWLGGARRPAPLILCLDTLGKQIWKGRPNERGKHQDADTNSNDEANFVSASIASQSFGEYLGDTDTDSENSTLAPSRRYVWYCKLHTCPSYYSAWSCKSNFLLHLYETPQHREDPSTNTREGRRQLGRSWREKMTYDLSELKKKPQEIDNEGKGRNGA</sequence>
<proteinExistence type="predicted"/>